<feature type="region of interest" description="Disordered" evidence="10">
    <location>
        <begin position="1"/>
        <end position="43"/>
    </location>
</feature>
<keyword evidence="5" id="KW-0863">Zinc-finger</keyword>
<sequence length="358" mass="40014">MASEGAVVTYGRRKRRAPESDWDDNENEQASPPLPPPSAPTQTGVPKCRQVFLDFGQTDFTCSTCKICGLLYARGHSEDERLHACFHKCYLRGRSFKGWQKERIVAKDGGDDGRVILVLDSDPLQHQLKVKEIVKIMGKELGIEPGWLLHDRCKVYMYIHLKKIVGCAITESISQAFQSLSKTSIDVTRLPSRSIALQMDIRQCWRPNMAGDCVPSEMVISETKSEEVLETCTIGGERASQGCERAVVRGQRTLVLGDVKFVRERTEKQRCERALTTAETPTVCMKAAVAAVCGIRGLWVSKSERRRGIATRLLDAVRSSFVYGLVLNVSQCAFYQPTSDGRAFAAKYCQTDSYLVYL</sequence>
<evidence type="ECO:0000256" key="1">
    <source>
        <dbReference type="ARBA" id="ARBA00004123"/>
    </source>
</evidence>
<evidence type="ECO:0000256" key="3">
    <source>
        <dbReference type="ARBA" id="ARBA00022679"/>
    </source>
</evidence>
<comment type="similarity">
    <text evidence="2">Belongs to the acetyltransferase family. ECO subfamily.</text>
</comment>
<gene>
    <name evidence="13" type="ORF">GOP47_0020470</name>
</gene>
<comment type="subcellular location">
    <subcellularLocation>
        <location evidence="1">Nucleus</location>
    </subcellularLocation>
</comment>
<evidence type="ECO:0000256" key="9">
    <source>
        <dbReference type="ARBA" id="ARBA00023315"/>
    </source>
</evidence>
<proteinExistence type="inferred from homology"/>
<keyword evidence="4" id="KW-0479">Metal-binding</keyword>
<organism evidence="13 14">
    <name type="scientific">Adiantum capillus-veneris</name>
    <name type="common">Maidenhair fern</name>
    <dbReference type="NCBI Taxonomy" id="13818"/>
    <lineage>
        <taxon>Eukaryota</taxon>
        <taxon>Viridiplantae</taxon>
        <taxon>Streptophyta</taxon>
        <taxon>Embryophyta</taxon>
        <taxon>Tracheophyta</taxon>
        <taxon>Polypodiopsida</taxon>
        <taxon>Polypodiidae</taxon>
        <taxon>Polypodiales</taxon>
        <taxon>Pteridineae</taxon>
        <taxon>Pteridaceae</taxon>
        <taxon>Vittarioideae</taxon>
        <taxon>Adiantum</taxon>
    </lineage>
</organism>
<dbReference type="EMBL" id="JABFUD020000020">
    <property type="protein sequence ID" value="KAI5063800.1"/>
    <property type="molecule type" value="Genomic_DNA"/>
</dbReference>
<dbReference type="GO" id="GO:0005634">
    <property type="term" value="C:nucleus"/>
    <property type="evidence" value="ECO:0007669"/>
    <property type="project" value="UniProtKB-SubCell"/>
</dbReference>
<evidence type="ECO:0000256" key="6">
    <source>
        <dbReference type="ARBA" id="ARBA00022833"/>
    </source>
</evidence>
<keyword evidence="9" id="KW-0012">Acyltransferase</keyword>
<dbReference type="Proteomes" id="UP000886520">
    <property type="component" value="Chromosome 20"/>
</dbReference>
<evidence type="ECO:0000313" key="14">
    <source>
        <dbReference type="Proteomes" id="UP000886520"/>
    </source>
</evidence>
<evidence type="ECO:0000256" key="8">
    <source>
        <dbReference type="ARBA" id="ARBA00023306"/>
    </source>
</evidence>
<evidence type="ECO:0000313" key="13">
    <source>
        <dbReference type="EMBL" id="KAI5063800.1"/>
    </source>
</evidence>
<name>A0A9D4U9F9_ADICA</name>
<dbReference type="GO" id="GO:0008270">
    <property type="term" value="F:zinc ion binding"/>
    <property type="evidence" value="ECO:0007669"/>
    <property type="project" value="UniProtKB-KW"/>
</dbReference>
<reference evidence="13" key="1">
    <citation type="submission" date="2021-01" db="EMBL/GenBank/DDBJ databases">
        <title>Adiantum capillus-veneris genome.</title>
        <authorList>
            <person name="Fang Y."/>
            <person name="Liao Q."/>
        </authorList>
    </citation>
    <scope>NUCLEOTIDE SEQUENCE</scope>
    <source>
        <strain evidence="13">H3</strain>
        <tissue evidence="13">Leaf</tissue>
    </source>
</reference>
<keyword evidence="6" id="KW-0862">Zinc</keyword>
<dbReference type="GO" id="GO:0007064">
    <property type="term" value="P:mitotic sister chromatid cohesion"/>
    <property type="evidence" value="ECO:0007669"/>
    <property type="project" value="TreeGrafter"/>
</dbReference>
<evidence type="ECO:0000256" key="5">
    <source>
        <dbReference type="ARBA" id="ARBA00022771"/>
    </source>
</evidence>
<dbReference type="GO" id="GO:0000785">
    <property type="term" value="C:chromatin"/>
    <property type="evidence" value="ECO:0007669"/>
    <property type="project" value="TreeGrafter"/>
</dbReference>
<keyword evidence="14" id="KW-1185">Reference proteome</keyword>
<evidence type="ECO:0000256" key="4">
    <source>
        <dbReference type="ARBA" id="ARBA00022723"/>
    </source>
</evidence>
<keyword evidence="8" id="KW-0131">Cell cycle</keyword>
<evidence type="ECO:0000259" key="12">
    <source>
        <dbReference type="Pfam" id="PF13880"/>
    </source>
</evidence>
<dbReference type="InterPro" id="IPR028009">
    <property type="entry name" value="ESCO_Acetyltransf_dom"/>
</dbReference>
<protein>
    <submittedName>
        <fullName evidence="13">Uncharacterized protein</fullName>
    </submittedName>
</protein>
<dbReference type="InterPro" id="IPR016181">
    <property type="entry name" value="Acyl_CoA_acyltransferase"/>
</dbReference>
<feature type="domain" description="N-acetyltransferase ESCO zinc-finger" evidence="11">
    <location>
        <begin position="50"/>
        <end position="88"/>
    </location>
</feature>
<dbReference type="GO" id="GO:0061733">
    <property type="term" value="F:protein-lysine-acetyltransferase activity"/>
    <property type="evidence" value="ECO:0007669"/>
    <property type="project" value="TreeGrafter"/>
</dbReference>
<dbReference type="SUPFAM" id="SSF55729">
    <property type="entry name" value="Acyl-CoA N-acyltransferases (Nat)"/>
    <property type="match status" value="1"/>
</dbReference>
<dbReference type="PANTHER" id="PTHR45884">
    <property type="entry name" value="N-ACETYLTRANSFERASE ECO"/>
    <property type="match status" value="1"/>
</dbReference>
<keyword evidence="7" id="KW-0539">Nucleus</keyword>
<accession>A0A9D4U9F9</accession>
<comment type="caution">
    <text evidence="13">The sequence shown here is derived from an EMBL/GenBank/DDBJ whole genome shotgun (WGS) entry which is preliminary data.</text>
</comment>
<dbReference type="InterPro" id="IPR028005">
    <property type="entry name" value="AcTrfase_ESCO_Znf_dom"/>
</dbReference>
<dbReference type="Pfam" id="PF13880">
    <property type="entry name" value="Acetyltransf_13"/>
    <property type="match status" value="1"/>
</dbReference>
<feature type="domain" description="N-acetyltransferase ESCO acetyl-transferase" evidence="12">
    <location>
        <begin position="290"/>
        <end position="357"/>
    </location>
</feature>
<evidence type="ECO:0000256" key="10">
    <source>
        <dbReference type="SAM" id="MobiDB-lite"/>
    </source>
</evidence>
<evidence type="ECO:0000256" key="7">
    <source>
        <dbReference type="ARBA" id="ARBA00023242"/>
    </source>
</evidence>
<dbReference type="OrthoDB" id="428854at2759"/>
<keyword evidence="3" id="KW-0808">Transferase</keyword>
<evidence type="ECO:0000259" key="11">
    <source>
        <dbReference type="Pfam" id="PF13878"/>
    </source>
</evidence>
<dbReference type="AlphaFoldDB" id="A0A9D4U9F9"/>
<evidence type="ECO:0000256" key="2">
    <source>
        <dbReference type="ARBA" id="ARBA00005816"/>
    </source>
</evidence>
<dbReference type="PANTHER" id="PTHR45884:SF2">
    <property type="entry name" value="N-ACETYLTRANSFERASE ECO"/>
    <property type="match status" value="1"/>
</dbReference>
<dbReference type="Pfam" id="PF13878">
    <property type="entry name" value="zf-C2H2_3"/>
    <property type="match status" value="1"/>
</dbReference>